<sequence>MYAQFSGLFSSLLLLTTLISGLSAAACSPLSGVPTGDLLLTAFLLLINSWSLVLCRSLPPSKGADSTLTSMFNRLHSVPFGSYRSQSNPFFPQRVRLLILIAFVKLPLLFEILSLLLLLLQSMPGKRRRTSNDAQWCLDNSNTLTVKNFAIEFGLTDRHYTATRY</sequence>
<dbReference type="EMBL" id="JAANQT010005474">
    <property type="protein sequence ID" value="KAG1294475.1"/>
    <property type="molecule type" value="Genomic_DNA"/>
</dbReference>
<dbReference type="OrthoDB" id="10641780at2759"/>
<comment type="caution">
    <text evidence="3">The sequence shown here is derived from an EMBL/GenBank/DDBJ whole genome shotgun (WGS) entry which is preliminary data.</text>
</comment>
<evidence type="ECO:0000256" key="2">
    <source>
        <dbReference type="SAM" id="SignalP"/>
    </source>
</evidence>
<evidence type="ECO:0000313" key="4">
    <source>
        <dbReference type="Proteomes" id="UP000716291"/>
    </source>
</evidence>
<gene>
    <name evidence="3" type="ORF">G6F64_013426</name>
</gene>
<keyword evidence="1" id="KW-1133">Transmembrane helix</keyword>
<reference evidence="3" key="1">
    <citation type="journal article" date="2020" name="Microb. Genom.">
        <title>Genetic diversity of clinical and environmental Mucorales isolates obtained from an investigation of mucormycosis cases among solid organ transplant recipients.</title>
        <authorList>
            <person name="Nguyen M.H."/>
            <person name="Kaul D."/>
            <person name="Muto C."/>
            <person name="Cheng S.J."/>
            <person name="Richter R.A."/>
            <person name="Bruno V.M."/>
            <person name="Liu G."/>
            <person name="Beyhan S."/>
            <person name="Sundermann A.J."/>
            <person name="Mounaud S."/>
            <person name="Pasculle A.W."/>
            <person name="Nierman W.C."/>
            <person name="Driscoll E."/>
            <person name="Cumbie R."/>
            <person name="Clancy C.J."/>
            <person name="Dupont C.L."/>
        </authorList>
    </citation>
    <scope>NUCLEOTIDE SEQUENCE</scope>
    <source>
        <strain evidence="3">GL11</strain>
    </source>
</reference>
<keyword evidence="1" id="KW-0472">Membrane</keyword>
<name>A0A9P7BKH0_RHIOR</name>
<accession>A0A9P7BKH0</accession>
<protein>
    <submittedName>
        <fullName evidence="3">Uncharacterized protein</fullName>
    </submittedName>
</protein>
<organism evidence="3 4">
    <name type="scientific">Rhizopus oryzae</name>
    <name type="common">Mucormycosis agent</name>
    <name type="synonym">Rhizopus arrhizus var. delemar</name>
    <dbReference type="NCBI Taxonomy" id="64495"/>
    <lineage>
        <taxon>Eukaryota</taxon>
        <taxon>Fungi</taxon>
        <taxon>Fungi incertae sedis</taxon>
        <taxon>Mucoromycota</taxon>
        <taxon>Mucoromycotina</taxon>
        <taxon>Mucoromycetes</taxon>
        <taxon>Mucorales</taxon>
        <taxon>Mucorineae</taxon>
        <taxon>Rhizopodaceae</taxon>
        <taxon>Rhizopus</taxon>
    </lineage>
</organism>
<dbReference type="AlphaFoldDB" id="A0A9P7BKH0"/>
<evidence type="ECO:0000256" key="1">
    <source>
        <dbReference type="SAM" id="Phobius"/>
    </source>
</evidence>
<feature type="signal peptide" evidence="2">
    <location>
        <begin position="1"/>
        <end position="24"/>
    </location>
</feature>
<evidence type="ECO:0000313" key="3">
    <source>
        <dbReference type="EMBL" id="KAG1294475.1"/>
    </source>
</evidence>
<feature type="chain" id="PRO_5040454277" evidence="2">
    <location>
        <begin position="25"/>
        <end position="165"/>
    </location>
</feature>
<dbReference type="Proteomes" id="UP000716291">
    <property type="component" value="Unassembled WGS sequence"/>
</dbReference>
<feature type="transmembrane region" description="Helical" evidence="1">
    <location>
        <begin position="97"/>
        <end position="120"/>
    </location>
</feature>
<keyword evidence="4" id="KW-1185">Reference proteome</keyword>
<proteinExistence type="predicted"/>
<keyword evidence="1" id="KW-0812">Transmembrane</keyword>
<keyword evidence="2" id="KW-0732">Signal</keyword>